<sequence>MQETILIVDDDSEVRNLLSAMLTRNNFKACAVANAHDASRHIKQDPPDLILLDIDLPLENGIDFCRKLHTKSPIPTIMLTASDDDIDRVLSYEVGADHYITKPFNPKVLIAAIKAVLRRSLELQNEKLEQKRSQYAYFKDWCFNIKERSLTHTTNGISIELTTKEFEVLQLLIEHHGEPLSRDSLIMKLYGREYNGLDRNLDMMVLRIRRKIESDPQTPQIIKTVHGTGYMFSAPIRWESSTEEILSEKP</sequence>
<dbReference type="FunFam" id="1.10.10.10:FF:000099">
    <property type="entry name" value="Two-component system response regulator TorR"/>
    <property type="match status" value="1"/>
</dbReference>
<dbReference type="Gene3D" id="1.10.10.10">
    <property type="entry name" value="Winged helix-like DNA-binding domain superfamily/Winged helix DNA-binding domain"/>
    <property type="match status" value="1"/>
</dbReference>
<comment type="subcellular location">
    <subcellularLocation>
        <location evidence="1">Cytoplasm</location>
    </subcellularLocation>
</comment>
<dbReference type="GO" id="GO:0000976">
    <property type="term" value="F:transcription cis-regulatory region binding"/>
    <property type="evidence" value="ECO:0007669"/>
    <property type="project" value="TreeGrafter"/>
</dbReference>
<dbReference type="PANTHER" id="PTHR48111:SF4">
    <property type="entry name" value="DNA-BINDING DUAL TRANSCRIPTIONAL REGULATOR OMPR"/>
    <property type="match status" value="1"/>
</dbReference>
<dbReference type="PROSITE" id="PS51755">
    <property type="entry name" value="OMPR_PHOB"/>
    <property type="match status" value="1"/>
</dbReference>
<evidence type="ECO:0000256" key="6">
    <source>
        <dbReference type="ARBA" id="ARBA00023125"/>
    </source>
</evidence>
<dbReference type="Gene3D" id="3.40.50.2300">
    <property type="match status" value="1"/>
</dbReference>
<dbReference type="Proteomes" id="UP000636949">
    <property type="component" value="Unassembled WGS sequence"/>
</dbReference>
<evidence type="ECO:0000256" key="8">
    <source>
        <dbReference type="PROSITE-ProRule" id="PRU00169"/>
    </source>
</evidence>
<dbReference type="SMART" id="SM00862">
    <property type="entry name" value="Trans_reg_C"/>
    <property type="match status" value="1"/>
</dbReference>
<evidence type="ECO:0000259" key="11">
    <source>
        <dbReference type="PROSITE" id="PS51755"/>
    </source>
</evidence>
<accession>A0A8J2Z6D0</accession>
<dbReference type="Pfam" id="PF00072">
    <property type="entry name" value="Response_reg"/>
    <property type="match status" value="1"/>
</dbReference>
<feature type="domain" description="OmpR/PhoB-type" evidence="11">
    <location>
        <begin position="133"/>
        <end position="234"/>
    </location>
</feature>
<dbReference type="CDD" id="cd00383">
    <property type="entry name" value="trans_reg_C"/>
    <property type="match status" value="1"/>
</dbReference>
<dbReference type="InterPro" id="IPR001867">
    <property type="entry name" value="OmpR/PhoB-type_DNA-bd"/>
</dbReference>
<evidence type="ECO:0000256" key="2">
    <source>
        <dbReference type="ARBA" id="ARBA00022490"/>
    </source>
</evidence>
<dbReference type="GO" id="GO:0032993">
    <property type="term" value="C:protein-DNA complex"/>
    <property type="evidence" value="ECO:0007669"/>
    <property type="project" value="TreeGrafter"/>
</dbReference>
<dbReference type="RefSeq" id="WP_117003631.1">
    <property type="nucleotide sequence ID" value="NZ_BMJS01000034.1"/>
</dbReference>
<evidence type="ECO:0000256" key="3">
    <source>
        <dbReference type="ARBA" id="ARBA00022553"/>
    </source>
</evidence>
<evidence type="ECO:0000256" key="4">
    <source>
        <dbReference type="ARBA" id="ARBA00023012"/>
    </source>
</evidence>
<feature type="domain" description="Response regulatory" evidence="10">
    <location>
        <begin position="4"/>
        <end position="117"/>
    </location>
</feature>
<keyword evidence="6 9" id="KW-0238">DNA-binding</keyword>
<keyword evidence="5" id="KW-0805">Transcription regulation</keyword>
<dbReference type="SMART" id="SM00448">
    <property type="entry name" value="REC"/>
    <property type="match status" value="1"/>
</dbReference>
<dbReference type="InterPro" id="IPR039420">
    <property type="entry name" value="WalR-like"/>
</dbReference>
<comment type="caution">
    <text evidence="12">The sequence shown here is derived from an EMBL/GenBank/DDBJ whole genome shotgun (WGS) entry which is preliminary data.</text>
</comment>
<keyword evidence="4" id="KW-0902">Two-component regulatory system</keyword>
<dbReference type="OrthoDB" id="9802426at2"/>
<evidence type="ECO:0000256" key="1">
    <source>
        <dbReference type="ARBA" id="ARBA00004496"/>
    </source>
</evidence>
<proteinExistence type="predicted"/>
<dbReference type="InterPro" id="IPR036388">
    <property type="entry name" value="WH-like_DNA-bd_sf"/>
</dbReference>
<dbReference type="InterPro" id="IPR011006">
    <property type="entry name" value="CheY-like_superfamily"/>
</dbReference>
<reference evidence="12" key="2">
    <citation type="submission" date="2020-09" db="EMBL/GenBank/DDBJ databases">
        <authorList>
            <person name="Sun Q."/>
            <person name="Zhou Y."/>
        </authorList>
    </citation>
    <scope>NUCLEOTIDE SEQUENCE</scope>
    <source>
        <strain evidence="12">CGMCC 1.15758</strain>
    </source>
</reference>
<feature type="modified residue" description="4-aspartylphosphate" evidence="8">
    <location>
        <position position="53"/>
    </location>
</feature>
<dbReference type="Gene3D" id="6.10.250.690">
    <property type="match status" value="1"/>
</dbReference>
<evidence type="ECO:0000256" key="7">
    <source>
        <dbReference type="ARBA" id="ARBA00023163"/>
    </source>
</evidence>
<dbReference type="AlphaFoldDB" id="A0A8J2Z6D0"/>
<evidence type="ECO:0000256" key="5">
    <source>
        <dbReference type="ARBA" id="ARBA00023015"/>
    </source>
</evidence>
<evidence type="ECO:0000259" key="10">
    <source>
        <dbReference type="PROSITE" id="PS50110"/>
    </source>
</evidence>
<dbReference type="GO" id="GO:0005829">
    <property type="term" value="C:cytosol"/>
    <property type="evidence" value="ECO:0007669"/>
    <property type="project" value="TreeGrafter"/>
</dbReference>
<evidence type="ECO:0000313" key="12">
    <source>
        <dbReference type="EMBL" id="GGG05150.1"/>
    </source>
</evidence>
<dbReference type="EMBL" id="BMJS01000034">
    <property type="protein sequence ID" value="GGG05150.1"/>
    <property type="molecule type" value="Genomic_DNA"/>
</dbReference>
<reference evidence="12" key="1">
    <citation type="journal article" date="2014" name="Int. J. Syst. Evol. Microbiol.">
        <title>Complete genome sequence of Corynebacterium casei LMG S-19264T (=DSM 44701T), isolated from a smear-ripened cheese.</title>
        <authorList>
            <consortium name="US DOE Joint Genome Institute (JGI-PGF)"/>
            <person name="Walter F."/>
            <person name="Albersmeier A."/>
            <person name="Kalinowski J."/>
            <person name="Ruckert C."/>
        </authorList>
    </citation>
    <scope>NUCLEOTIDE SEQUENCE</scope>
    <source>
        <strain evidence="12">CGMCC 1.15758</strain>
    </source>
</reference>
<dbReference type="SUPFAM" id="SSF46894">
    <property type="entry name" value="C-terminal effector domain of the bipartite response regulators"/>
    <property type="match status" value="1"/>
</dbReference>
<dbReference type="SUPFAM" id="SSF52172">
    <property type="entry name" value="CheY-like"/>
    <property type="match status" value="1"/>
</dbReference>
<keyword evidence="2" id="KW-0963">Cytoplasm</keyword>
<dbReference type="PROSITE" id="PS50110">
    <property type="entry name" value="RESPONSE_REGULATORY"/>
    <property type="match status" value="1"/>
</dbReference>
<name>A0A8J2Z6D0_9GAMM</name>
<evidence type="ECO:0000313" key="13">
    <source>
        <dbReference type="Proteomes" id="UP000636949"/>
    </source>
</evidence>
<organism evidence="12 13">
    <name type="scientific">Cysteiniphilum litorale</name>
    <dbReference type="NCBI Taxonomy" id="2056700"/>
    <lineage>
        <taxon>Bacteria</taxon>
        <taxon>Pseudomonadati</taxon>
        <taxon>Pseudomonadota</taxon>
        <taxon>Gammaproteobacteria</taxon>
        <taxon>Thiotrichales</taxon>
        <taxon>Fastidiosibacteraceae</taxon>
        <taxon>Cysteiniphilum</taxon>
    </lineage>
</organism>
<dbReference type="GO" id="GO:0000156">
    <property type="term" value="F:phosphorelay response regulator activity"/>
    <property type="evidence" value="ECO:0007669"/>
    <property type="project" value="TreeGrafter"/>
</dbReference>
<dbReference type="InterPro" id="IPR016032">
    <property type="entry name" value="Sig_transdc_resp-reg_C-effctor"/>
</dbReference>
<dbReference type="InterPro" id="IPR001789">
    <property type="entry name" value="Sig_transdc_resp-reg_receiver"/>
</dbReference>
<dbReference type="PANTHER" id="PTHR48111">
    <property type="entry name" value="REGULATOR OF RPOS"/>
    <property type="match status" value="1"/>
</dbReference>
<keyword evidence="3 8" id="KW-0597">Phosphoprotein</keyword>
<keyword evidence="13" id="KW-1185">Reference proteome</keyword>
<evidence type="ECO:0000256" key="9">
    <source>
        <dbReference type="PROSITE-ProRule" id="PRU01091"/>
    </source>
</evidence>
<gene>
    <name evidence="12" type="ORF">GCM10010995_23260</name>
</gene>
<dbReference type="Pfam" id="PF00486">
    <property type="entry name" value="Trans_reg_C"/>
    <property type="match status" value="1"/>
</dbReference>
<protein>
    <submittedName>
        <fullName evidence="12">DNA-binding response regulator</fullName>
    </submittedName>
</protein>
<dbReference type="GO" id="GO:0006355">
    <property type="term" value="P:regulation of DNA-templated transcription"/>
    <property type="evidence" value="ECO:0007669"/>
    <property type="project" value="InterPro"/>
</dbReference>
<feature type="DNA-binding region" description="OmpR/PhoB-type" evidence="9">
    <location>
        <begin position="133"/>
        <end position="234"/>
    </location>
</feature>
<keyword evidence="7" id="KW-0804">Transcription</keyword>